<protein>
    <submittedName>
        <fullName evidence="2 4">Uncharacterized protein</fullName>
    </submittedName>
</protein>
<proteinExistence type="predicted"/>
<dbReference type="GeneID" id="54467620"/>
<dbReference type="RefSeq" id="XP_033572270.1">
    <property type="nucleotide sequence ID" value="XM_033726727.1"/>
</dbReference>
<sequence length="560" mass="60978">MSFHSDSEPDLDSFFDYGSYAADSNSPSDVNDSQFDYIFEDDTLDDPVPAVDQTRNPRVLSPTLKSAIDSNSPSDVNNSLHDDRFANPLDVPVTAAEQMRNPQLLSPTPKRVTKVDWIKDVLPPAAQPTEVAPTTGPKLATEASEVVPPTLYHATELDFMTQLLSATNPPTEGAPTTSPELAVQASTPEVLPSTADRTTGLDLLNHSFSLAGAEIWGQDVHYPDLDPDIAAQCAEIDEFLALDPVLYPQGVFNISPTQTGQLATQEFLSTTPSQGDYSWNPFYGHNISQSTEVELSTSFGPAARTSTPGLSVQTSQTASSNASPTTEASPGPYITTTQTATPSVQATPGPVNPAPLPTVFPVQNPNFAPFSGRFANGAAAAAYRAMSRVGPYQPDTKFPGVKANAQFWVRQLHVAMLNTVNIEDGPNSQGYRRFVRNPAGRANAPYDDDDLEAQCWELFETVCALYETGLNLPRRYNRISSKHTQPATCLQRLSLICKTLSKWKCACVNVMEGGWVLQKFVLSPQDFEEVKASNKRSNSDRKEQIKLGQEAQKAKRQKTE</sequence>
<evidence type="ECO:0000313" key="3">
    <source>
        <dbReference type="Proteomes" id="UP000504636"/>
    </source>
</evidence>
<gene>
    <name evidence="2 4" type="ORF">BDZ99DRAFT_541100</name>
</gene>
<reference evidence="4" key="2">
    <citation type="submission" date="2020-04" db="EMBL/GenBank/DDBJ databases">
        <authorList>
            <consortium name="NCBI Genome Project"/>
        </authorList>
    </citation>
    <scope>NUCLEOTIDE SEQUENCE</scope>
    <source>
        <strain evidence="4">CBS 304.34</strain>
    </source>
</reference>
<keyword evidence="3" id="KW-1185">Reference proteome</keyword>
<dbReference type="OrthoDB" id="3801063at2759"/>
<dbReference type="Proteomes" id="UP000504636">
    <property type="component" value="Unplaced"/>
</dbReference>
<evidence type="ECO:0000256" key="1">
    <source>
        <dbReference type="SAM" id="MobiDB-lite"/>
    </source>
</evidence>
<reference evidence="4" key="3">
    <citation type="submission" date="2025-04" db="UniProtKB">
        <authorList>
            <consortium name="RefSeq"/>
        </authorList>
    </citation>
    <scope>IDENTIFICATION</scope>
    <source>
        <strain evidence="4">CBS 304.34</strain>
    </source>
</reference>
<feature type="region of interest" description="Disordered" evidence="1">
    <location>
        <begin position="531"/>
        <end position="560"/>
    </location>
</feature>
<organism evidence="2">
    <name type="scientific">Mytilinidion resinicola</name>
    <dbReference type="NCBI Taxonomy" id="574789"/>
    <lineage>
        <taxon>Eukaryota</taxon>
        <taxon>Fungi</taxon>
        <taxon>Dikarya</taxon>
        <taxon>Ascomycota</taxon>
        <taxon>Pezizomycotina</taxon>
        <taxon>Dothideomycetes</taxon>
        <taxon>Pleosporomycetidae</taxon>
        <taxon>Mytilinidiales</taxon>
        <taxon>Mytilinidiaceae</taxon>
        <taxon>Mytilinidion</taxon>
    </lineage>
</organism>
<evidence type="ECO:0000313" key="2">
    <source>
        <dbReference type="EMBL" id="KAF2805306.1"/>
    </source>
</evidence>
<dbReference type="EMBL" id="MU003710">
    <property type="protein sequence ID" value="KAF2805306.1"/>
    <property type="molecule type" value="Genomic_DNA"/>
</dbReference>
<evidence type="ECO:0000313" key="4">
    <source>
        <dbReference type="RefSeq" id="XP_033572270.1"/>
    </source>
</evidence>
<name>A0A6A6Y8Z5_9PEZI</name>
<dbReference type="AlphaFoldDB" id="A0A6A6Y8Z5"/>
<accession>A0A6A6Y8Z5</accession>
<reference evidence="2 4" key="1">
    <citation type="journal article" date="2020" name="Stud. Mycol.">
        <title>101 Dothideomycetes genomes: a test case for predicting lifestyles and emergence of pathogens.</title>
        <authorList>
            <person name="Haridas S."/>
            <person name="Albert R."/>
            <person name="Binder M."/>
            <person name="Bloem J."/>
            <person name="Labutti K."/>
            <person name="Salamov A."/>
            <person name="Andreopoulos B."/>
            <person name="Baker S."/>
            <person name="Barry K."/>
            <person name="Bills G."/>
            <person name="Bluhm B."/>
            <person name="Cannon C."/>
            <person name="Castanera R."/>
            <person name="Culley D."/>
            <person name="Daum C."/>
            <person name="Ezra D."/>
            <person name="Gonzalez J."/>
            <person name="Henrissat B."/>
            <person name="Kuo A."/>
            <person name="Liang C."/>
            <person name="Lipzen A."/>
            <person name="Lutzoni F."/>
            <person name="Magnuson J."/>
            <person name="Mondo S."/>
            <person name="Nolan M."/>
            <person name="Ohm R."/>
            <person name="Pangilinan J."/>
            <person name="Park H.-J."/>
            <person name="Ramirez L."/>
            <person name="Alfaro M."/>
            <person name="Sun H."/>
            <person name="Tritt A."/>
            <person name="Yoshinaga Y."/>
            <person name="Zwiers L.-H."/>
            <person name="Turgeon B."/>
            <person name="Goodwin S."/>
            <person name="Spatafora J."/>
            <person name="Crous P."/>
            <person name="Grigoriev I."/>
        </authorList>
    </citation>
    <scope>NUCLEOTIDE SEQUENCE</scope>
    <source>
        <strain evidence="2 4">CBS 304.34</strain>
    </source>
</reference>
<feature type="region of interest" description="Disordered" evidence="1">
    <location>
        <begin position="294"/>
        <end position="352"/>
    </location>
</feature>
<feature type="compositionally biased region" description="Polar residues" evidence="1">
    <location>
        <begin position="294"/>
        <end position="346"/>
    </location>
</feature>
<feature type="compositionally biased region" description="Basic and acidic residues" evidence="1">
    <location>
        <begin position="531"/>
        <end position="545"/>
    </location>
</feature>